<dbReference type="GO" id="GO:0004540">
    <property type="term" value="F:RNA nuclease activity"/>
    <property type="evidence" value="ECO:0007669"/>
    <property type="project" value="InterPro"/>
</dbReference>
<organism evidence="7 8">
    <name type="scientific">Halonotius pteroides</name>
    <dbReference type="NCBI Taxonomy" id="268735"/>
    <lineage>
        <taxon>Archaea</taxon>
        <taxon>Methanobacteriati</taxon>
        <taxon>Methanobacteriota</taxon>
        <taxon>Stenosarchaea group</taxon>
        <taxon>Halobacteria</taxon>
        <taxon>Halobacteriales</taxon>
        <taxon>Haloferacaceae</taxon>
        <taxon>Halonotius</taxon>
    </lineage>
</organism>
<evidence type="ECO:0000259" key="6">
    <source>
        <dbReference type="Pfam" id="PF01850"/>
    </source>
</evidence>
<dbReference type="InterPro" id="IPR022907">
    <property type="entry name" value="VapC_family"/>
</dbReference>
<keyword evidence="4 5" id="KW-0378">Hydrolase</keyword>
<evidence type="ECO:0000256" key="5">
    <source>
        <dbReference type="HAMAP-Rule" id="MF_00265"/>
    </source>
</evidence>
<reference evidence="7 8" key="1">
    <citation type="submission" date="2018-06" db="EMBL/GenBank/DDBJ databases">
        <title>Halonotius sp. F13-13 a new haloarchaeeon isolated from a solar saltern from Isla Cristina, Huelva, Spain.</title>
        <authorList>
            <person name="Duran-Viseras A."/>
            <person name="Sanchez-Porro C."/>
            <person name="Ventosa A."/>
        </authorList>
    </citation>
    <scope>NUCLEOTIDE SEQUENCE [LARGE SCALE GENOMIC DNA]</scope>
    <source>
        <strain evidence="7 8">CECT 7525</strain>
    </source>
</reference>
<dbReference type="Gene3D" id="3.40.50.1010">
    <property type="entry name" value="5'-nuclease"/>
    <property type="match status" value="1"/>
</dbReference>
<evidence type="ECO:0000313" key="7">
    <source>
        <dbReference type="EMBL" id="RJX49854.1"/>
    </source>
</evidence>
<gene>
    <name evidence="5" type="primary">vapC</name>
    <name evidence="7" type="ORF">DP106_07010</name>
</gene>
<feature type="binding site" evidence="5">
    <location>
        <position position="104"/>
    </location>
    <ligand>
        <name>Mg(2+)</name>
        <dbReference type="ChEBI" id="CHEBI:18420"/>
    </ligand>
</feature>
<name>A0A3A6Q7F0_9EURY</name>
<accession>A0A3A6Q7F0</accession>
<keyword evidence="2 5" id="KW-0540">Nuclease</keyword>
<comment type="caution">
    <text evidence="7">The sequence shown here is derived from an EMBL/GenBank/DDBJ whole genome shotgun (WGS) entry which is preliminary data.</text>
</comment>
<dbReference type="SUPFAM" id="SSF88723">
    <property type="entry name" value="PIN domain-like"/>
    <property type="match status" value="1"/>
</dbReference>
<dbReference type="EC" id="3.1.-.-" evidence="5"/>
<evidence type="ECO:0000313" key="8">
    <source>
        <dbReference type="Proteomes" id="UP000281564"/>
    </source>
</evidence>
<comment type="function">
    <text evidence="5">Toxic component of a toxin-antitoxin (TA) system. An RNase.</text>
</comment>
<sequence length="138" mass="15484">MIFLDSWVWLEYVFDGEKAEAAEKVIRRANTDDTGGLIAPTVIVEVSYRVRRVENDTTAEETIHAIHDFEHIESLPLVDEIAEYAAELRAKCYNPDERELSYADAIHLATAVVHDDCDVLYSGDPDFAGIDAIETVVL</sequence>
<evidence type="ECO:0000256" key="1">
    <source>
        <dbReference type="ARBA" id="ARBA00022649"/>
    </source>
</evidence>
<dbReference type="EMBL" id="QMDW01000008">
    <property type="protein sequence ID" value="RJX49854.1"/>
    <property type="molecule type" value="Genomic_DNA"/>
</dbReference>
<keyword evidence="8" id="KW-1185">Reference proteome</keyword>
<dbReference type="Pfam" id="PF01850">
    <property type="entry name" value="PIN"/>
    <property type="match status" value="1"/>
</dbReference>
<proteinExistence type="inferred from homology"/>
<dbReference type="InterPro" id="IPR002716">
    <property type="entry name" value="PIN_dom"/>
</dbReference>
<keyword evidence="1 5" id="KW-1277">Toxin-antitoxin system</keyword>
<dbReference type="GO" id="GO:0000287">
    <property type="term" value="F:magnesium ion binding"/>
    <property type="evidence" value="ECO:0007669"/>
    <property type="project" value="UniProtKB-UniRule"/>
</dbReference>
<comment type="cofactor">
    <cofactor evidence="5">
        <name>Mg(2+)</name>
        <dbReference type="ChEBI" id="CHEBI:18420"/>
    </cofactor>
</comment>
<dbReference type="HAMAP" id="MF_00265">
    <property type="entry name" value="VapC_Nob1"/>
    <property type="match status" value="1"/>
</dbReference>
<dbReference type="GO" id="GO:0090729">
    <property type="term" value="F:toxin activity"/>
    <property type="evidence" value="ECO:0007669"/>
    <property type="project" value="UniProtKB-KW"/>
</dbReference>
<dbReference type="InterPro" id="IPR029060">
    <property type="entry name" value="PIN-like_dom_sf"/>
</dbReference>
<evidence type="ECO:0000256" key="2">
    <source>
        <dbReference type="ARBA" id="ARBA00022722"/>
    </source>
</evidence>
<dbReference type="OrthoDB" id="335130at2157"/>
<keyword evidence="5" id="KW-0800">Toxin</keyword>
<feature type="domain" description="PIN" evidence="6">
    <location>
        <begin position="2"/>
        <end position="131"/>
    </location>
</feature>
<dbReference type="RefSeq" id="WP_120084317.1">
    <property type="nucleotide sequence ID" value="NZ_QMDW01000008.1"/>
</dbReference>
<dbReference type="AlphaFoldDB" id="A0A3A6Q7F0"/>
<comment type="similarity">
    <text evidence="5">Belongs to the PINc/VapC protein family.</text>
</comment>
<evidence type="ECO:0000256" key="3">
    <source>
        <dbReference type="ARBA" id="ARBA00022723"/>
    </source>
</evidence>
<keyword evidence="5" id="KW-0460">Magnesium</keyword>
<dbReference type="GO" id="GO:0016787">
    <property type="term" value="F:hydrolase activity"/>
    <property type="evidence" value="ECO:0007669"/>
    <property type="project" value="UniProtKB-KW"/>
</dbReference>
<protein>
    <recommendedName>
        <fullName evidence="5">Ribonuclease VapC</fullName>
        <shortName evidence="5">RNase VapC</shortName>
        <ecNumber evidence="5">3.1.-.-</ecNumber>
    </recommendedName>
    <alternativeName>
        <fullName evidence="5">Putative toxin VapC</fullName>
    </alternativeName>
</protein>
<keyword evidence="3 5" id="KW-0479">Metal-binding</keyword>
<evidence type="ECO:0000256" key="4">
    <source>
        <dbReference type="ARBA" id="ARBA00022801"/>
    </source>
</evidence>
<feature type="binding site" evidence="5">
    <location>
        <position position="5"/>
    </location>
    <ligand>
        <name>Mg(2+)</name>
        <dbReference type="ChEBI" id="CHEBI:18420"/>
    </ligand>
</feature>
<dbReference type="Proteomes" id="UP000281564">
    <property type="component" value="Unassembled WGS sequence"/>
</dbReference>